<protein>
    <submittedName>
        <fullName evidence="2">WcaI family glycosyltransferase</fullName>
    </submittedName>
</protein>
<dbReference type="SUPFAM" id="SSF53756">
    <property type="entry name" value="UDP-Glycosyltransferase/glycogen phosphorylase"/>
    <property type="match status" value="1"/>
</dbReference>
<dbReference type="InterPro" id="IPR028098">
    <property type="entry name" value="Glyco_trans_4-like_N"/>
</dbReference>
<dbReference type="RefSeq" id="WP_160601910.1">
    <property type="nucleotide sequence ID" value="NZ_WTYU01000002.1"/>
</dbReference>
<dbReference type="PANTHER" id="PTHR45947">
    <property type="entry name" value="SULFOQUINOVOSYL TRANSFERASE SQD2"/>
    <property type="match status" value="1"/>
</dbReference>
<proteinExistence type="predicted"/>
<name>A0A6L7GL39_9SPHN</name>
<evidence type="ECO:0000313" key="3">
    <source>
        <dbReference type="Proteomes" id="UP000473531"/>
    </source>
</evidence>
<comment type="caution">
    <text evidence="2">The sequence shown here is derived from an EMBL/GenBank/DDBJ whole genome shotgun (WGS) entry which is preliminary data.</text>
</comment>
<accession>A0A6L7GL39</accession>
<dbReference type="PANTHER" id="PTHR45947:SF3">
    <property type="entry name" value="SULFOQUINOVOSYL TRANSFERASE SQD2"/>
    <property type="match status" value="1"/>
</dbReference>
<dbReference type="Pfam" id="PF13579">
    <property type="entry name" value="Glyco_trans_4_4"/>
    <property type="match status" value="1"/>
</dbReference>
<dbReference type="Gene3D" id="3.40.50.2000">
    <property type="entry name" value="Glycogen Phosphorylase B"/>
    <property type="match status" value="2"/>
</dbReference>
<gene>
    <name evidence="2" type="ORF">GRI44_11535</name>
</gene>
<dbReference type="Pfam" id="PF13692">
    <property type="entry name" value="Glyco_trans_1_4"/>
    <property type="match status" value="1"/>
</dbReference>
<dbReference type="CDD" id="cd03794">
    <property type="entry name" value="GT4_WbuB-like"/>
    <property type="match status" value="1"/>
</dbReference>
<dbReference type="AlphaFoldDB" id="A0A6L7GL39"/>
<evidence type="ECO:0000259" key="1">
    <source>
        <dbReference type="Pfam" id="PF13579"/>
    </source>
</evidence>
<dbReference type="NCBIfam" id="NF007640">
    <property type="entry name" value="PRK10307.1"/>
    <property type="match status" value="1"/>
</dbReference>
<keyword evidence="3" id="KW-1185">Reference proteome</keyword>
<dbReference type="GO" id="GO:0016758">
    <property type="term" value="F:hexosyltransferase activity"/>
    <property type="evidence" value="ECO:0007669"/>
    <property type="project" value="TreeGrafter"/>
</dbReference>
<reference evidence="2 3" key="1">
    <citation type="submission" date="2019-12" db="EMBL/GenBank/DDBJ databases">
        <title>Genomic-based taxomic classification of the family Erythrobacteraceae.</title>
        <authorList>
            <person name="Xu L."/>
        </authorList>
    </citation>
    <scope>NUCLEOTIDE SEQUENCE [LARGE SCALE GENOMIC DNA]</scope>
    <source>
        <strain evidence="2 3">KCTC 52259</strain>
    </source>
</reference>
<sequence length="435" mass="45856">MGKARPGTPRPPRILMLSLNYAPEEIGIGPYSAGMAQMLAADGWQVDVVAGAPYYPQWQRQPGYAGWTSAAEQGVRVARVPHYVPQCPTGPRRLLHHASFAAAAAFPALKHALQRRPDVVFAVAPAMMAMPVAWAAARLSGAKLWLHVQDFEVETALATGLLGRPELDRKGLAGKGLVARAALGLEGVMLRGADMVSSISPNMCDRLAQKGVPPPRIMQLRNWANHEDSAAAADPDRLAREWGLQGKKIALYSGNIGRKQGLETIIDCARLLHGRTDLAFVICGNGPERSQLEIRAKGLRNIQFHPLQPASGVGDLLALADVHLLPQLADAADLVLPSKLANMLGSGRPVVAGAAPGTALADEVTGCGLVVVPEQAQAMADAIVRLCDDGALAATLGAAAKARAQDRWTKSAVMSGLAPRLHALSGRAWAVASAD</sequence>
<keyword evidence="2" id="KW-0808">Transferase</keyword>
<dbReference type="InterPro" id="IPR050194">
    <property type="entry name" value="Glycosyltransferase_grp1"/>
</dbReference>
<evidence type="ECO:0000313" key="2">
    <source>
        <dbReference type="EMBL" id="MXP15381.1"/>
    </source>
</evidence>
<dbReference type="EMBL" id="WTYU01000002">
    <property type="protein sequence ID" value="MXP15381.1"/>
    <property type="molecule type" value="Genomic_DNA"/>
</dbReference>
<dbReference type="Proteomes" id="UP000473531">
    <property type="component" value="Unassembled WGS sequence"/>
</dbReference>
<feature type="domain" description="Glycosyltransferase subfamily 4-like N-terminal" evidence="1">
    <location>
        <begin position="27"/>
        <end position="223"/>
    </location>
</feature>
<dbReference type="OrthoDB" id="9787293at2"/>
<organism evidence="2 3">
    <name type="scientific">Allopontixanthobacter confluentis</name>
    <dbReference type="NCBI Taxonomy" id="1849021"/>
    <lineage>
        <taxon>Bacteria</taxon>
        <taxon>Pseudomonadati</taxon>
        <taxon>Pseudomonadota</taxon>
        <taxon>Alphaproteobacteria</taxon>
        <taxon>Sphingomonadales</taxon>
        <taxon>Erythrobacteraceae</taxon>
        <taxon>Allopontixanthobacter</taxon>
    </lineage>
</organism>